<keyword evidence="4" id="KW-1185">Reference proteome</keyword>
<gene>
    <name evidence="3" type="ORF">SAMN03080615_01052</name>
</gene>
<dbReference type="PANTHER" id="PTHR40278:SF2">
    <property type="entry name" value="TYPE IV PILUS INNER MEMBRANE COMPONENT PILN"/>
    <property type="match status" value="1"/>
</dbReference>
<dbReference type="OrthoDB" id="5296173at2"/>
<evidence type="ECO:0000256" key="1">
    <source>
        <dbReference type="SAM" id="Coils"/>
    </source>
</evidence>
<dbReference type="Proteomes" id="UP000198749">
    <property type="component" value="Unassembled WGS sequence"/>
</dbReference>
<feature type="coiled-coil region" evidence="1">
    <location>
        <begin position="54"/>
        <end position="91"/>
    </location>
</feature>
<protein>
    <submittedName>
        <fullName evidence="3">Type IV pilus assembly protein PilN</fullName>
    </submittedName>
</protein>
<dbReference type="InterPro" id="IPR052534">
    <property type="entry name" value="Extracell_DNA_Util/SecSys_Comp"/>
</dbReference>
<reference evidence="4" key="1">
    <citation type="submission" date="2016-10" db="EMBL/GenBank/DDBJ databases">
        <authorList>
            <person name="Varghese N."/>
            <person name="Submissions S."/>
        </authorList>
    </citation>
    <scope>NUCLEOTIDE SEQUENCE [LARGE SCALE GENOMIC DNA]</scope>
    <source>
        <strain evidence="4">DSM 18887</strain>
    </source>
</reference>
<dbReference type="STRING" id="355243.SAMN03080615_01052"/>
<evidence type="ECO:0000313" key="4">
    <source>
        <dbReference type="Proteomes" id="UP000198749"/>
    </source>
</evidence>
<dbReference type="GO" id="GO:0043107">
    <property type="term" value="P:type IV pilus-dependent motility"/>
    <property type="evidence" value="ECO:0007669"/>
    <property type="project" value="TreeGrafter"/>
</dbReference>
<dbReference type="InterPro" id="IPR007813">
    <property type="entry name" value="PilN"/>
</dbReference>
<accession>A0A1H9ESG9</accession>
<dbReference type="EMBL" id="FOGB01000002">
    <property type="protein sequence ID" value="SEQ28670.1"/>
    <property type="molecule type" value="Genomic_DNA"/>
</dbReference>
<feature type="transmembrane region" description="Helical" evidence="2">
    <location>
        <begin position="21"/>
        <end position="43"/>
    </location>
</feature>
<dbReference type="PANTHER" id="PTHR40278">
    <property type="entry name" value="DNA UTILIZATION PROTEIN HOFN"/>
    <property type="match status" value="1"/>
</dbReference>
<dbReference type="RefSeq" id="WP_091354917.1">
    <property type="nucleotide sequence ID" value="NZ_AP025284.1"/>
</dbReference>
<dbReference type="Pfam" id="PF05137">
    <property type="entry name" value="PilN"/>
    <property type="match status" value="1"/>
</dbReference>
<proteinExistence type="predicted"/>
<sequence length="182" mass="20797">MAKINLRAWREEQSAERQKQFIVNLVAAAFLAAVVVFLIGFYIDMQTDRQKTRNNFLRSEIAQLDKQLADIKELKQQRARLIARLNAIQELQGTRPLIVRSFDEMVRVLPDGVYYQSLSRKGDTINLAGRAEKSDDVSSLMRHIYASIWFGEPNLSTVANDGNMKKFNLTVPVLKPSLEEVN</sequence>
<evidence type="ECO:0000313" key="3">
    <source>
        <dbReference type="EMBL" id="SEQ28670.1"/>
    </source>
</evidence>
<keyword evidence="2" id="KW-0812">Transmembrane</keyword>
<keyword evidence="2" id="KW-0472">Membrane</keyword>
<evidence type="ECO:0000256" key="2">
    <source>
        <dbReference type="SAM" id="Phobius"/>
    </source>
</evidence>
<name>A0A1H9ESG9_9GAMM</name>
<keyword evidence="2" id="KW-1133">Transmembrane helix</keyword>
<organism evidence="3 4">
    <name type="scientific">Amphritea atlantica</name>
    <dbReference type="NCBI Taxonomy" id="355243"/>
    <lineage>
        <taxon>Bacteria</taxon>
        <taxon>Pseudomonadati</taxon>
        <taxon>Pseudomonadota</taxon>
        <taxon>Gammaproteobacteria</taxon>
        <taxon>Oceanospirillales</taxon>
        <taxon>Oceanospirillaceae</taxon>
        <taxon>Amphritea</taxon>
    </lineage>
</organism>
<keyword evidence="1" id="KW-0175">Coiled coil</keyword>
<dbReference type="AlphaFoldDB" id="A0A1H9ESG9"/>
<dbReference type="GO" id="GO:0043683">
    <property type="term" value="P:type IV pilus assembly"/>
    <property type="evidence" value="ECO:0007669"/>
    <property type="project" value="TreeGrafter"/>
</dbReference>